<dbReference type="KEGG" id="rub:GBA63_05435"/>
<gene>
    <name evidence="1" type="ORF">GBA63_05435</name>
</gene>
<dbReference type="AlphaFoldDB" id="A0A6G8Q6T3"/>
<dbReference type="RefSeq" id="WP_166174198.1">
    <property type="nucleotide sequence ID" value="NZ_CP045119.1"/>
</dbReference>
<keyword evidence="2" id="KW-1185">Reference proteome</keyword>
<evidence type="ECO:0000313" key="1">
    <source>
        <dbReference type="EMBL" id="QIN82149.1"/>
    </source>
</evidence>
<proteinExistence type="predicted"/>
<dbReference type="Proteomes" id="UP000501452">
    <property type="component" value="Chromosome"/>
</dbReference>
<evidence type="ECO:0000313" key="2">
    <source>
        <dbReference type="Proteomes" id="UP000501452"/>
    </source>
</evidence>
<organism evidence="1 2">
    <name type="scientific">Rubrobacter tropicus</name>
    <dbReference type="NCBI Taxonomy" id="2653851"/>
    <lineage>
        <taxon>Bacteria</taxon>
        <taxon>Bacillati</taxon>
        <taxon>Actinomycetota</taxon>
        <taxon>Rubrobacteria</taxon>
        <taxon>Rubrobacterales</taxon>
        <taxon>Rubrobacteraceae</taxon>
        <taxon>Rubrobacter</taxon>
    </lineage>
</organism>
<dbReference type="EMBL" id="CP045119">
    <property type="protein sequence ID" value="QIN82149.1"/>
    <property type="molecule type" value="Genomic_DNA"/>
</dbReference>
<accession>A0A6G8Q6T3</accession>
<sequence length="70" mass="7265">MKVSFEVCSEGGAFEVLVRASSIRRAEELAAARFPNSVLCVNFPIDGGEFFSDAGSAEGIDVVLPEAAAG</sequence>
<protein>
    <submittedName>
        <fullName evidence="1">Uncharacterized protein</fullName>
    </submittedName>
</protein>
<name>A0A6G8Q6T3_9ACTN</name>
<reference evidence="1 2" key="1">
    <citation type="submission" date="2019-10" db="EMBL/GenBank/DDBJ databases">
        <title>Rubrobacter sp nov SCSIO 52090 isolated from a deep-sea sediment in the South China Sea.</title>
        <authorList>
            <person name="Chen R.W."/>
        </authorList>
    </citation>
    <scope>NUCLEOTIDE SEQUENCE [LARGE SCALE GENOMIC DNA]</scope>
    <source>
        <strain evidence="1 2">SCSIO 52909</strain>
    </source>
</reference>